<reference evidence="2" key="1">
    <citation type="journal article" date="2021" name="PeerJ">
        <title>Extensive microbial diversity within the chicken gut microbiome revealed by metagenomics and culture.</title>
        <authorList>
            <person name="Gilroy R."/>
            <person name="Ravi A."/>
            <person name="Getino M."/>
            <person name="Pursley I."/>
            <person name="Horton D.L."/>
            <person name="Alikhan N.F."/>
            <person name="Baker D."/>
            <person name="Gharbi K."/>
            <person name="Hall N."/>
            <person name="Watson M."/>
            <person name="Adriaenssens E.M."/>
            <person name="Foster-Nyarko E."/>
            <person name="Jarju S."/>
            <person name="Secka A."/>
            <person name="Antonio M."/>
            <person name="Oren A."/>
            <person name="Chaudhuri R.R."/>
            <person name="La Ragione R."/>
            <person name="Hildebrand F."/>
            <person name="Pallen M.J."/>
        </authorList>
    </citation>
    <scope>NUCLEOTIDE SEQUENCE</scope>
    <source>
        <strain evidence="2">ChiBcec16_6824</strain>
    </source>
</reference>
<comment type="caution">
    <text evidence="2">The sequence shown here is derived from an EMBL/GenBank/DDBJ whole genome shotgun (WGS) entry which is preliminary data.</text>
</comment>
<evidence type="ECO:0000313" key="2">
    <source>
        <dbReference type="EMBL" id="HIY21988.1"/>
    </source>
</evidence>
<sequence length="114" mass="12613">MEIKIPKEVRKHKETIFFGLTARQFFCAVIAVGAAAGIYLGLGPVIGKETASWVCILAAAPVALAGFFHYNGMTLEQFLWAVVKSEFLFAGGRPFASENFYYNLLRRKGGQDFD</sequence>
<organism evidence="2 3">
    <name type="scientific">Candidatus Flavonifractor merdigallinarum</name>
    <dbReference type="NCBI Taxonomy" id="2838589"/>
    <lineage>
        <taxon>Bacteria</taxon>
        <taxon>Bacillati</taxon>
        <taxon>Bacillota</taxon>
        <taxon>Clostridia</taxon>
        <taxon>Eubacteriales</taxon>
        <taxon>Oscillospiraceae</taxon>
        <taxon>Flavonifractor</taxon>
    </lineage>
</organism>
<evidence type="ECO:0000256" key="1">
    <source>
        <dbReference type="SAM" id="Phobius"/>
    </source>
</evidence>
<dbReference type="Proteomes" id="UP000823868">
    <property type="component" value="Unassembled WGS sequence"/>
</dbReference>
<reference evidence="2" key="2">
    <citation type="submission" date="2021-04" db="EMBL/GenBank/DDBJ databases">
        <authorList>
            <person name="Gilroy R."/>
        </authorList>
    </citation>
    <scope>NUCLEOTIDE SEQUENCE</scope>
    <source>
        <strain evidence="2">ChiBcec16_6824</strain>
    </source>
</reference>
<keyword evidence="1" id="KW-1133">Transmembrane helix</keyword>
<evidence type="ECO:0000313" key="3">
    <source>
        <dbReference type="Proteomes" id="UP000823868"/>
    </source>
</evidence>
<dbReference type="InterPro" id="IPR024414">
    <property type="entry name" value="Uncharacterised_PrgI"/>
</dbReference>
<gene>
    <name evidence="2" type="ORF">H9841_08835</name>
</gene>
<dbReference type="EMBL" id="DXDX01000163">
    <property type="protein sequence ID" value="HIY21988.1"/>
    <property type="molecule type" value="Genomic_DNA"/>
</dbReference>
<dbReference type="AlphaFoldDB" id="A0A9D1Y9Y1"/>
<feature type="transmembrane region" description="Helical" evidence="1">
    <location>
        <begin position="20"/>
        <end position="39"/>
    </location>
</feature>
<keyword evidence="1" id="KW-0472">Membrane</keyword>
<protein>
    <submittedName>
        <fullName evidence="2">PrgI family protein</fullName>
    </submittedName>
</protein>
<keyword evidence="1" id="KW-0812">Transmembrane</keyword>
<accession>A0A9D1Y9Y1</accession>
<name>A0A9D1Y9Y1_9FIRM</name>
<proteinExistence type="predicted"/>
<feature type="transmembrane region" description="Helical" evidence="1">
    <location>
        <begin position="51"/>
        <end position="70"/>
    </location>
</feature>
<dbReference type="Pfam" id="PF12666">
    <property type="entry name" value="PrgI"/>
    <property type="match status" value="1"/>
</dbReference>